<evidence type="ECO:0000313" key="14">
    <source>
        <dbReference type="Proteomes" id="UP000799302"/>
    </source>
</evidence>
<evidence type="ECO:0000256" key="5">
    <source>
        <dbReference type="ARBA" id="ARBA00022692"/>
    </source>
</evidence>
<evidence type="ECO:0000256" key="11">
    <source>
        <dbReference type="SAM" id="MobiDB-lite"/>
    </source>
</evidence>
<evidence type="ECO:0000256" key="6">
    <source>
        <dbReference type="ARBA" id="ARBA00022824"/>
    </source>
</evidence>
<evidence type="ECO:0000313" key="13">
    <source>
        <dbReference type="EMBL" id="KAF2668690.1"/>
    </source>
</evidence>
<feature type="compositionally biased region" description="Low complexity" evidence="11">
    <location>
        <begin position="54"/>
        <end position="66"/>
    </location>
</feature>
<dbReference type="NCBIfam" id="TIGR00869">
    <property type="entry name" value="sec62"/>
    <property type="match status" value="1"/>
</dbReference>
<evidence type="ECO:0000256" key="9">
    <source>
        <dbReference type="ARBA" id="ARBA00023010"/>
    </source>
</evidence>
<dbReference type="InterPro" id="IPR011553">
    <property type="entry name" value="Sec62_asco"/>
</dbReference>
<gene>
    <name evidence="13" type="ORF">BT63DRAFT_373773</name>
</gene>
<feature type="transmembrane region" description="Helical" evidence="12">
    <location>
        <begin position="255"/>
        <end position="279"/>
    </location>
</feature>
<comment type="similarity">
    <text evidence="2">Belongs to the SEC62 family.</text>
</comment>
<dbReference type="InterPro" id="IPR004728">
    <property type="entry name" value="Sec62"/>
</dbReference>
<comment type="subcellular location">
    <subcellularLocation>
        <location evidence="1">Endoplasmic reticulum membrane</location>
        <topology evidence="1">Multi-pass membrane protein</topology>
    </subcellularLocation>
</comment>
<evidence type="ECO:0000256" key="10">
    <source>
        <dbReference type="ARBA" id="ARBA00023136"/>
    </source>
</evidence>
<keyword evidence="14" id="KW-1185">Reference proteome</keyword>
<dbReference type="PANTHER" id="PTHR12443:SF9">
    <property type="entry name" value="TRANSLOCATION PROTEIN SEC62"/>
    <property type="match status" value="1"/>
</dbReference>
<dbReference type="OrthoDB" id="200187at2759"/>
<dbReference type="PANTHER" id="PTHR12443">
    <property type="entry name" value="TRANSLOCATION PROTEIN SEC62"/>
    <property type="match status" value="1"/>
</dbReference>
<dbReference type="GO" id="GO:0005789">
    <property type="term" value="C:endoplasmic reticulum membrane"/>
    <property type="evidence" value="ECO:0007669"/>
    <property type="project" value="UniProtKB-SubCell"/>
</dbReference>
<protein>
    <recommendedName>
        <fullName evidence="3">Translocation protein SEC62</fullName>
    </recommendedName>
</protein>
<dbReference type="EMBL" id="MU004236">
    <property type="protein sequence ID" value="KAF2668690.1"/>
    <property type="molecule type" value="Genomic_DNA"/>
</dbReference>
<feature type="region of interest" description="Disordered" evidence="11">
    <location>
        <begin position="53"/>
        <end position="98"/>
    </location>
</feature>
<dbReference type="GO" id="GO:0031204">
    <property type="term" value="P:post-translational protein targeting to membrane, translocation"/>
    <property type="evidence" value="ECO:0007669"/>
    <property type="project" value="TreeGrafter"/>
</dbReference>
<evidence type="ECO:0000256" key="4">
    <source>
        <dbReference type="ARBA" id="ARBA00022448"/>
    </source>
</evidence>
<keyword evidence="4" id="KW-0813">Transport</keyword>
<evidence type="ECO:0000256" key="1">
    <source>
        <dbReference type="ARBA" id="ARBA00004477"/>
    </source>
</evidence>
<evidence type="ECO:0000256" key="7">
    <source>
        <dbReference type="ARBA" id="ARBA00022927"/>
    </source>
</evidence>
<keyword evidence="10 12" id="KW-0472">Membrane</keyword>
<keyword evidence="9" id="KW-0811">Translocation</keyword>
<sequence>MDSDGPRPPPVQLTPGQQPTQEQIEAIQAHMHADAERMGLTFEAYIEKLKAMHQQQLEAQQQQQGQHVHGPNCNHDHSHDHEHEGQTQQQVTPGPPKPEALALASFLKNQDLKMRTCIFQEKRKDMFRVKRALRCLQTPAYEKARRKNPLLPPVTDRSSAEAVFKLLPLSLLALRVQKVDADEAHEGHSHGKQKRVKGLWTVEIVQQQDAQDDMYYMWLYEGPQWKQRAYAVGALVLVLIFVLFPLWPLKLRQGAWYLSMGFFGLIVAFFGMAIVRLILFCITMFTHPPGLWLYPNLFEDVGFFDSFRPVWAWQVDAKAVRQQKKLEREQKAASRSGKSNGSAKAEGGHTTGADHASGDVSKRAIHASVEEDESD</sequence>
<feature type="region of interest" description="Disordered" evidence="11">
    <location>
        <begin position="1"/>
        <end position="21"/>
    </location>
</feature>
<proteinExistence type="inferred from homology"/>
<evidence type="ECO:0000256" key="3">
    <source>
        <dbReference type="ARBA" id="ARBA00021257"/>
    </source>
</evidence>
<dbReference type="Proteomes" id="UP000799302">
    <property type="component" value="Unassembled WGS sequence"/>
</dbReference>
<feature type="compositionally biased region" description="Basic and acidic residues" evidence="11">
    <location>
        <begin position="74"/>
        <end position="85"/>
    </location>
</feature>
<dbReference type="Pfam" id="PF03839">
    <property type="entry name" value="Sec62"/>
    <property type="match status" value="1"/>
</dbReference>
<feature type="compositionally biased region" description="Pro residues" evidence="11">
    <location>
        <begin position="1"/>
        <end position="12"/>
    </location>
</feature>
<keyword evidence="7" id="KW-0653">Protein transport</keyword>
<keyword evidence="6" id="KW-0256">Endoplasmic reticulum</keyword>
<feature type="region of interest" description="Disordered" evidence="11">
    <location>
        <begin position="326"/>
        <end position="375"/>
    </location>
</feature>
<name>A0A6A6U9Q7_9PEZI</name>
<dbReference type="AlphaFoldDB" id="A0A6A6U9Q7"/>
<keyword evidence="8 12" id="KW-1133">Transmembrane helix</keyword>
<evidence type="ECO:0000256" key="2">
    <source>
        <dbReference type="ARBA" id="ARBA00010604"/>
    </source>
</evidence>
<reference evidence="13" key="1">
    <citation type="journal article" date="2020" name="Stud. Mycol.">
        <title>101 Dothideomycetes genomes: a test case for predicting lifestyles and emergence of pathogens.</title>
        <authorList>
            <person name="Haridas S."/>
            <person name="Albert R."/>
            <person name="Binder M."/>
            <person name="Bloem J."/>
            <person name="Labutti K."/>
            <person name="Salamov A."/>
            <person name="Andreopoulos B."/>
            <person name="Baker S."/>
            <person name="Barry K."/>
            <person name="Bills G."/>
            <person name="Bluhm B."/>
            <person name="Cannon C."/>
            <person name="Castanera R."/>
            <person name="Culley D."/>
            <person name="Daum C."/>
            <person name="Ezra D."/>
            <person name="Gonzalez J."/>
            <person name="Henrissat B."/>
            <person name="Kuo A."/>
            <person name="Liang C."/>
            <person name="Lipzen A."/>
            <person name="Lutzoni F."/>
            <person name="Magnuson J."/>
            <person name="Mondo S."/>
            <person name="Nolan M."/>
            <person name="Ohm R."/>
            <person name="Pangilinan J."/>
            <person name="Park H.-J."/>
            <person name="Ramirez L."/>
            <person name="Alfaro M."/>
            <person name="Sun H."/>
            <person name="Tritt A."/>
            <person name="Yoshinaga Y."/>
            <person name="Zwiers L.-H."/>
            <person name="Turgeon B."/>
            <person name="Goodwin S."/>
            <person name="Spatafora J."/>
            <person name="Crous P."/>
            <person name="Grigoriev I."/>
        </authorList>
    </citation>
    <scope>NUCLEOTIDE SEQUENCE</scope>
    <source>
        <strain evidence="13">CBS 115976</strain>
    </source>
</reference>
<evidence type="ECO:0000256" key="8">
    <source>
        <dbReference type="ARBA" id="ARBA00022989"/>
    </source>
</evidence>
<accession>A0A6A6U9Q7</accession>
<feature type="transmembrane region" description="Helical" evidence="12">
    <location>
        <begin position="229"/>
        <end position="249"/>
    </location>
</feature>
<keyword evidence="5 12" id="KW-0812">Transmembrane</keyword>
<organism evidence="13 14">
    <name type="scientific">Microthyrium microscopicum</name>
    <dbReference type="NCBI Taxonomy" id="703497"/>
    <lineage>
        <taxon>Eukaryota</taxon>
        <taxon>Fungi</taxon>
        <taxon>Dikarya</taxon>
        <taxon>Ascomycota</taxon>
        <taxon>Pezizomycotina</taxon>
        <taxon>Dothideomycetes</taxon>
        <taxon>Dothideomycetes incertae sedis</taxon>
        <taxon>Microthyriales</taxon>
        <taxon>Microthyriaceae</taxon>
        <taxon>Microthyrium</taxon>
    </lineage>
</organism>
<evidence type="ECO:0000256" key="12">
    <source>
        <dbReference type="SAM" id="Phobius"/>
    </source>
</evidence>